<reference evidence="2" key="1">
    <citation type="submission" date="2019-04" db="EMBL/GenBank/DDBJ databases">
        <title>Sequencing of skin fungus with MAO and IRED activity.</title>
        <authorList>
            <person name="Marsaioli A.J."/>
            <person name="Bonatto J.M.C."/>
            <person name="Reis Junior O."/>
        </authorList>
    </citation>
    <scope>NUCLEOTIDE SEQUENCE</scope>
    <source>
        <strain evidence="2">28M1</strain>
    </source>
</reference>
<dbReference type="AlphaFoldDB" id="A0A9P5BW75"/>
<accession>A0A9P5BW75</accession>
<dbReference type="OrthoDB" id="3788658at2759"/>
<proteinExistence type="predicted"/>
<feature type="compositionally biased region" description="Low complexity" evidence="1">
    <location>
        <begin position="62"/>
        <end position="78"/>
    </location>
</feature>
<comment type="caution">
    <text evidence="2">The sequence shown here is derived from an EMBL/GenBank/DDBJ whole genome shotgun (WGS) entry which is preliminary data.</text>
</comment>
<evidence type="ECO:0000313" key="2">
    <source>
        <dbReference type="EMBL" id="KAF3032303.1"/>
    </source>
</evidence>
<dbReference type="EMBL" id="SWKV01000105">
    <property type="protein sequence ID" value="KAF3032303.1"/>
    <property type="molecule type" value="Genomic_DNA"/>
</dbReference>
<protein>
    <submittedName>
        <fullName evidence="2">Uncharacterized protein</fullName>
    </submittedName>
</protein>
<feature type="region of interest" description="Disordered" evidence="1">
    <location>
        <begin position="62"/>
        <end position="85"/>
    </location>
</feature>
<evidence type="ECO:0000313" key="3">
    <source>
        <dbReference type="Proteomes" id="UP000758155"/>
    </source>
</evidence>
<sequence>MTLKAPTSGIAAAIGKHFGWEPKRSSLSLHLQITAPAAFSRPGDLTRDFWAWAELPHNGRISRSSSLGSSSTHLPSPLISTNSDEKNMSLDCAEDEEDGFEEVDEEALVMIFQWHDHAAADRFKHPLQKSYGPNGEAVRNDLWDEHVARPVRHFQSHGAKLETYKLELRAVEPRLQSRRRSGSKAVGRERSGSKRLSLMALGLGEKVSGIWR</sequence>
<evidence type="ECO:0000256" key="1">
    <source>
        <dbReference type="SAM" id="MobiDB-lite"/>
    </source>
</evidence>
<gene>
    <name evidence="2" type="ORF">E8E12_003935</name>
</gene>
<name>A0A9P5BW75_9PLEO</name>
<organism evidence="2 3">
    <name type="scientific">Didymella heteroderae</name>
    <dbReference type="NCBI Taxonomy" id="1769908"/>
    <lineage>
        <taxon>Eukaryota</taxon>
        <taxon>Fungi</taxon>
        <taxon>Dikarya</taxon>
        <taxon>Ascomycota</taxon>
        <taxon>Pezizomycotina</taxon>
        <taxon>Dothideomycetes</taxon>
        <taxon>Pleosporomycetidae</taxon>
        <taxon>Pleosporales</taxon>
        <taxon>Pleosporineae</taxon>
        <taxon>Didymellaceae</taxon>
        <taxon>Didymella</taxon>
    </lineage>
</organism>
<keyword evidence="3" id="KW-1185">Reference proteome</keyword>
<dbReference type="Proteomes" id="UP000758155">
    <property type="component" value="Unassembled WGS sequence"/>
</dbReference>